<dbReference type="VEuPathDB" id="CryptoDB:Cvel_25086"/>
<evidence type="ECO:0000259" key="4">
    <source>
        <dbReference type="Pfam" id="PF17919"/>
    </source>
</evidence>
<organism evidence="5">
    <name type="scientific">Chromera velia CCMP2878</name>
    <dbReference type="NCBI Taxonomy" id="1169474"/>
    <lineage>
        <taxon>Eukaryota</taxon>
        <taxon>Sar</taxon>
        <taxon>Alveolata</taxon>
        <taxon>Colpodellida</taxon>
        <taxon>Chromeraceae</taxon>
        <taxon>Chromera</taxon>
    </lineage>
</organism>
<keyword evidence="1" id="KW-0511">Multifunctional enzyme</keyword>
<gene>
    <name evidence="5" type="ORF">Cvel_25086</name>
</gene>
<sequence>MRPGIRKVLEKHFSIFPNEIPTLPPKREVECHINLEPGHRLSAQAPYRLTYGQLNKLRKQLESYLAKGQIRPSNSPFAAPILFVTRADSTQRMCIDYTQLNKICVRDRYPFPHPDDLISCLHGAKYFSSLDLRQYFHQIRVAKGDEEKTAFVTSRTPEEHERDVEAVLQLLADESLYVKLSKCDWFRTEAKFLGLVISEGGFRPALEKVQGLQDFPKPTDRTSLRQFLGLGNWFRKFVRGYSQAFVALKKAVLELATLALPDLSQPVYIAHDASQSHQAIGAVAIQRCQKTGAYRPLAFGSRRLTPTEARYPVRELELLAIDNVHFTKVWHHFLTPGSEFWTDHKSLENLGKSFEHCSLHVRRWIEFLEEVAVPIKYIPGRANIVADALSRNPPPLVQSSPSAPLPSIKVRQPTPPMVSQADGPDDDEVPGLEPEYEDEGAVVGETRSLGGGHGGTN</sequence>
<dbReference type="Pfam" id="PF00078">
    <property type="entry name" value="RVT_1"/>
    <property type="match status" value="1"/>
</dbReference>
<dbReference type="PhylomeDB" id="A0A0G4H7Y0"/>
<protein>
    <submittedName>
        <fullName evidence="5">Uncharacterized protein</fullName>
    </submittedName>
</protein>
<proteinExistence type="predicted"/>
<feature type="compositionally biased region" description="Acidic residues" evidence="2">
    <location>
        <begin position="423"/>
        <end position="440"/>
    </location>
</feature>
<dbReference type="SUPFAM" id="SSF56672">
    <property type="entry name" value="DNA/RNA polymerases"/>
    <property type="match status" value="1"/>
</dbReference>
<dbReference type="InterPro" id="IPR043502">
    <property type="entry name" value="DNA/RNA_pol_sf"/>
</dbReference>
<dbReference type="InterPro" id="IPR050951">
    <property type="entry name" value="Retrovirus_Pol_polyprotein"/>
</dbReference>
<name>A0A0G4H7Y0_9ALVE</name>
<evidence type="ECO:0000313" key="5">
    <source>
        <dbReference type="EMBL" id="CEM40028.1"/>
    </source>
</evidence>
<dbReference type="InterPro" id="IPR000477">
    <property type="entry name" value="RT_dom"/>
</dbReference>
<accession>A0A0G4H7Y0</accession>
<dbReference type="AlphaFoldDB" id="A0A0G4H7Y0"/>
<feature type="domain" description="Reverse transcriptase" evidence="3">
    <location>
        <begin position="89"/>
        <end position="154"/>
    </location>
</feature>
<evidence type="ECO:0000259" key="3">
    <source>
        <dbReference type="Pfam" id="PF00078"/>
    </source>
</evidence>
<dbReference type="InterPro" id="IPR041577">
    <property type="entry name" value="RT_RNaseH_2"/>
</dbReference>
<feature type="region of interest" description="Disordered" evidence="2">
    <location>
        <begin position="394"/>
        <end position="457"/>
    </location>
</feature>
<dbReference type="Gene3D" id="3.30.70.270">
    <property type="match status" value="3"/>
</dbReference>
<feature type="domain" description="Reverse transcriptase/retrotransposon-derived protein RNase H-like" evidence="4">
    <location>
        <begin position="242"/>
        <end position="335"/>
    </location>
</feature>
<evidence type="ECO:0000256" key="1">
    <source>
        <dbReference type="ARBA" id="ARBA00023268"/>
    </source>
</evidence>
<dbReference type="EMBL" id="CDMZ01001978">
    <property type="protein sequence ID" value="CEM40028.1"/>
    <property type="molecule type" value="Genomic_DNA"/>
</dbReference>
<dbReference type="CDD" id="cd09274">
    <property type="entry name" value="RNase_HI_RT_Ty3"/>
    <property type="match status" value="1"/>
</dbReference>
<reference evidence="5" key="1">
    <citation type="submission" date="2014-11" db="EMBL/GenBank/DDBJ databases">
        <authorList>
            <person name="Otto D Thomas"/>
            <person name="Naeem Raeece"/>
        </authorList>
    </citation>
    <scope>NUCLEOTIDE SEQUENCE</scope>
</reference>
<evidence type="ECO:0000256" key="2">
    <source>
        <dbReference type="SAM" id="MobiDB-lite"/>
    </source>
</evidence>
<dbReference type="Pfam" id="PF17919">
    <property type="entry name" value="RT_RNaseH_2"/>
    <property type="match status" value="1"/>
</dbReference>
<dbReference type="InterPro" id="IPR043128">
    <property type="entry name" value="Rev_trsase/Diguanyl_cyclase"/>
</dbReference>
<dbReference type="PANTHER" id="PTHR37984">
    <property type="entry name" value="PROTEIN CBG26694"/>
    <property type="match status" value="1"/>
</dbReference>
<dbReference type="CDD" id="cd01647">
    <property type="entry name" value="RT_LTR"/>
    <property type="match status" value="1"/>
</dbReference>
<dbReference type="PANTHER" id="PTHR37984:SF5">
    <property type="entry name" value="PROTEIN NYNRIN-LIKE"/>
    <property type="match status" value="1"/>
</dbReference>
<dbReference type="GO" id="GO:0003824">
    <property type="term" value="F:catalytic activity"/>
    <property type="evidence" value="ECO:0007669"/>
    <property type="project" value="UniProtKB-KW"/>
</dbReference>
<dbReference type="Gene3D" id="3.10.10.10">
    <property type="entry name" value="HIV Type 1 Reverse Transcriptase, subunit A, domain 1"/>
    <property type="match status" value="1"/>
</dbReference>